<organism evidence="14 15">
    <name type="scientific">Salvia divinorum</name>
    <name type="common">Maria pastora</name>
    <name type="synonym">Diviner's sage</name>
    <dbReference type="NCBI Taxonomy" id="28513"/>
    <lineage>
        <taxon>Eukaryota</taxon>
        <taxon>Viridiplantae</taxon>
        <taxon>Streptophyta</taxon>
        <taxon>Embryophyta</taxon>
        <taxon>Tracheophyta</taxon>
        <taxon>Spermatophyta</taxon>
        <taxon>Magnoliopsida</taxon>
        <taxon>eudicotyledons</taxon>
        <taxon>Gunneridae</taxon>
        <taxon>Pentapetalae</taxon>
        <taxon>asterids</taxon>
        <taxon>lamiids</taxon>
        <taxon>Lamiales</taxon>
        <taxon>Lamiaceae</taxon>
        <taxon>Nepetoideae</taxon>
        <taxon>Mentheae</taxon>
        <taxon>Salviinae</taxon>
        <taxon>Salvia</taxon>
        <taxon>Salvia subgen. Calosphace</taxon>
    </lineage>
</organism>
<keyword evidence="8 13" id="KW-0560">Oxidoreductase</keyword>
<evidence type="ECO:0000256" key="1">
    <source>
        <dbReference type="ARBA" id="ARBA00001971"/>
    </source>
</evidence>
<dbReference type="PRINTS" id="PR00463">
    <property type="entry name" value="EP450I"/>
</dbReference>
<feature type="binding site" description="axial binding residue" evidence="12">
    <location>
        <position position="337"/>
    </location>
    <ligand>
        <name>heme</name>
        <dbReference type="ChEBI" id="CHEBI:30413"/>
    </ligand>
    <ligandPart>
        <name>Fe</name>
        <dbReference type="ChEBI" id="CHEBI:18248"/>
    </ligandPart>
</feature>
<keyword evidence="4 12" id="KW-0349">Heme</keyword>
<gene>
    <name evidence="14" type="ORF">AAHA92_13324</name>
</gene>
<dbReference type="InterPro" id="IPR017972">
    <property type="entry name" value="Cyt_P450_CS"/>
</dbReference>
<keyword evidence="7" id="KW-1133">Transmembrane helix</keyword>
<proteinExistence type="inferred from homology"/>
<dbReference type="SUPFAM" id="SSF48264">
    <property type="entry name" value="Cytochrome P450"/>
    <property type="match status" value="1"/>
</dbReference>
<sequence length="342" mass="39277">MHARDLNKLSMAFTPAGKEWRDKRKICKEEVFSERSLEGSEALRQEKLQQLVEHVGRHCDRGDVVDIYDVLLVTNLNLMLTTLFSTRSPDFDSATTKEFKEIVEVIAIAVAVPNFADYFPILKPLDPQGIKRKAELYFGKLFAKFERFLNERLESRRNNPGAPKEHDLLETLVDISQGTDYNLTTEEIPYLLFDLFVGGPETNTTSIEWIMTELLFNPDKLRKLQEEINSVVGEKGQIQEADIARLPYLQAVVKETLRYHPPGPLLLPRRSEADQEVNGYMIPKGAQILFNVWAMGKDPSIWTDPETFEPERFLDKKVDFKGQHFELIPFGAGRRICPGFCR</sequence>
<dbReference type="GO" id="GO:0016114">
    <property type="term" value="P:terpenoid biosynthetic process"/>
    <property type="evidence" value="ECO:0007669"/>
    <property type="project" value="UniProtKB-ARBA"/>
</dbReference>
<dbReference type="PRINTS" id="PR00385">
    <property type="entry name" value="P450"/>
</dbReference>
<dbReference type="PROSITE" id="PS00086">
    <property type="entry name" value="CYTOCHROME_P450"/>
    <property type="match status" value="1"/>
</dbReference>
<evidence type="ECO:0000256" key="8">
    <source>
        <dbReference type="ARBA" id="ARBA00023002"/>
    </source>
</evidence>
<evidence type="ECO:0000256" key="2">
    <source>
        <dbReference type="ARBA" id="ARBA00004167"/>
    </source>
</evidence>
<dbReference type="EC" id="1.14.14.1" evidence="14"/>
<keyword evidence="5" id="KW-0812">Transmembrane</keyword>
<keyword evidence="6 12" id="KW-0479">Metal-binding</keyword>
<dbReference type="GO" id="GO:0016020">
    <property type="term" value="C:membrane"/>
    <property type="evidence" value="ECO:0007669"/>
    <property type="project" value="UniProtKB-SubCell"/>
</dbReference>
<evidence type="ECO:0000256" key="9">
    <source>
        <dbReference type="ARBA" id="ARBA00023004"/>
    </source>
</evidence>
<evidence type="ECO:0000313" key="14">
    <source>
        <dbReference type="EMBL" id="KAL1552541.1"/>
    </source>
</evidence>
<dbReference type="InterPro" id="IPR036396">
    <property type="entry name" value="Cyt_P450_sf"/>
</dbReference>
<evidence type="ECO:0000256" key="12">
    <source>
        <dbReference type="PIRSR" id="PIRSR602401-1"/>
    </source>
</evidence>
<dbReference type="EMBL" id="JBEAFC010000006">
    <property type="protein sequence ID" value="KAL1552541.1"/>
    <property type="molecule type" value="Genomic_DNA"/>
</dbReference>
<dbReference type="InterPro" id="IPR002401">
    <property type="entry name" value="Cyt_P450_E_grp-I"/>
</dbReference>
<keyword evidence="10 13" id="KW-0503">Monooxygenase</keyword>
<evidence type="ECO:0000256" key="10">
    <source>
        <dbReference type="ARBA" id="ARBA00023033"/>
    </source>
</evidence>
<comment type="similarity">
    <text evidence="3 13">Belongs to the cytochrome P450 family.</text>
</comment>
<dbReference type="Pfam" id="PF00067">
    <property type="entry name" value="p450"/>
    <property type="match status" value="1"/>
</dbReference>
<comment type="caution">
    <text evidence="14">The sequence shown here is derived from an EMBL/GenBank/DDBJ whole genome shotgun (WGS) entry which is preliminary data.</text>
</comment>
<protein>
    <submittedName>
        <fullName evidence="14">Unspecific monooxygenase</fullName>
        <ecNumber evidence="14">1.14.14.1</ecNumber>
    </submittedName>
</protein>
<evidence type="ECO:0000256" key="4">
    <source>
        <dbReference type="ARBA" id="ARBA00022617"/>
    </source>
</evidence>
<keyword evidence="15" id="KW-1185">Reference proteome</keyword>
<evidence type="ECO:0000256" key="7">
    <source>
        <dbReference type="ARBA" id="ARBA00022989"/>
    </source>
</evidence>
<comment type="subcellular location">
    <subcellularLocation>
        <location evidence="2">Membrane</location>
        <topology evidence="2">Single-pass membrane protein</topology>
    </subcellularLocation>
</comment>
<dbReference type="PANTHER" id="PTHR47950">
    <property type="entry name" value="CYTOCHROME P450, FAMILY 76, SUBFAMILY C, POLYPEPTIDE 5-RELATED"/>
    <property type="match status" value="1"/>
</dbReference>
<evidence type="ECO:0000256" key="6">
    <source>
        <dbReference type="ARBA" id="ARBA00022723"/>
    </source>
</evidence>
<dbReference type="Gene3D" id="1.10.630.10">
    <property type="entry name" value="Cytochrome P450"/>
    <property type="match status" value="1"/>
</dbReference>
<dbReference type="GO" id="GO:0016712">
    <property type="term" value="F:oxidoreductase activity, acting on paired donors, with incorporation or reduction of molecular oxygen, reduced flavin or flavoprotein as one donor, and incorporation of one atom of oxygen"/>
    <property type="evidence" value="ECO:0007669"/>
    <property type="project" value="UniProtKB-EC"/>
</dbReference>
<evidence type="ECO:0000256" key="11">
    <source>
        <dbReference type="ARBA" id="ARBA00023136"/>
    </source>
</evidence>
<dbReference type="AlphaFoldDB" id="A0ABD1H7X1"/>
<accession>A0ABD1H7X1</accession>
<name>A0ABD1H7X1_SALDI</name>
<keyword evidence="11" id="KW-0472">Membrane</keyword>
<evidence type="ECO:0000256" key="3">
    <source>
        <dbReference type="ARBA" id="ARBA00010617"/>
    </source>
</evidence>
<evidence type="ECO:0000256" key="5">
    <source>
        <dbReference type="ARBA" id="ARBA00022692"/>
    </source>
</evidence>
<dbReference type="PANTHER" id="PTHR47950:SF4">
    <property type="entry name" value="GERANIOL 8-HYDROXYLASE-LIKE"/>
    <property type="match status" value="1"/>
</dbReference>
<evidence type="ECO:0000256" key="13">
    <source>
        <dbReference type="RuleBase" id="RU000461"/>
    </source>
</evidence>
<dbReference type="Proteomes" id="UP001567538">
    <property type="component" value="Unassembled WGS sequence"/>
</dbReference>
<comment type="cofactor">
    <cofactor evidence="1 12">
        <name>heme</name>
        <dbReference type="ChEBI" id="CHEBI:30413"/>
    </cofactor>
</comment>
<dbReference type="GO" id="GO:0046872">
    <property type="term" value="F:metal ion binding"/>
    <property type="evidence" value="ECO:0007669"/>
    <property type="project" value="UniProtKB-KW"/>
</dbReference>
<keyword evidence="9 12" id="KW-0408">Iron</keyword>
<reference evidence="14 15" key="1">
    <citation type="submission" date="2024-06" db="EMBL/GenBank/DDBJ databases">
        <title>A chromosome level genome sequence of Diviner's sage (Salvia divinorum).</title>
        <authorList>
            <person name="Ford S.A."/>
            <person name="Ro D.-K."/>
            <person name="Ness R.W."/>
            <person name="Phillips M.A."/>
        </authorList>
    </citation>
    <scope>NUCLEOTIDE SEQUENCE [LARGE SCALE GENOMIC DNA]</scope>
    <source>
        <strain evidence="14">SAF-2024a</strain>
        <tissue evidence="14">Leaf</tissue>
    </source>
</reference>
<evidence type="ECO:0000313" key="15">
    <source>
        <dbReference type="Proteomes" id="UP001567538"/>
    </source>
</evidence>
<dbReference type="InterPro" id="IPR001128">
    <property type="entry name" value="Cyt_P450"/>
</dbReference>